<reference evidence="3 4" key="1">
    <citation type="submission" date="2020-04" db="EMBL/GenBank/DDBJ databases">
        <title>Chitinophaga sp. G-6-1-13 sp. nov., isolated from soil.</title>
        <authorList>
            <person name="Dahal R.H."/>
            <person name="Chaudhary D.K."/>
        </authorList>
    </citation>
    <scope>NUCLEOTIDE SEQUENCE [LARGE SCALE GENOMIC DNA]</scope>
    <source>
        <strain evidence="3 4">G-6-1-13</strain>
    </source>
</reference>
<evidence type="ECO:0000259" key="2">
    <source>
        <dbReference type="Pfam" id="PF21012"/>
    </source>
</evidence>
<feature type="chain" id="PRO_5032935203" description="DUF6850 domain-containing protein" evidence="1">
    <location>
        <begin position="20"/>
        <end position="519"/>
    </location>
</feature>
<dbReference type="Pfam" id="PF21012">
    <property type="entry name" value="DUF6850"/>
    <property type="match status" value="1"/>
</dbReference>
<evidence type="ECO:0000256" key="1">
    <source>
        <dbReference type="SAM" id="SignalP"/>
    </source>
</evidence>
<organism evidence="3 4">
    <name type="scientific">Chitinophaga fulva</name>
    <dbReference type="NCBI Taxonomy" id="2728842"/>
    <lineage>
        <taxon>Bacteria</taxon>
        <taxon>Pseudomonadati</taxon>
        <taxon>Bacteroidota</taxon>
        <taxon>Chitinophagia</taxon>
        <taxon>Chitinophagales</taxon>
        <taxon>Chitinophagaceae</taxon>
        <taxon>Chitinophaga</taxon>
    </lineage>
</organism>
<name>A0A848GVV8_9BACT</name>
<dbReference type="AlphaFoldDB" id="A0A848GVV8"/>
<dbReference type="EMBL" id="JABBGC010000002">
    <property type="protein sequence ID" value="NML39828.1"/>
    <property type="molecule type" value="Genomic_DNA"/>
</dbReference>
<evidence type="ECO:0000313" key="4">
    <source>
        <dbReference type="Proteomes" id="UP000583266"/>
    </source>
</evidence>
<feature type="signal peptide" evidence="1">
    <location>
        <begin position="1"/>
        <end position="19"/>
    </location>
</feature>
<sequence length="519" mass="59161">MKKVYLLFTCQLLSVGVIAQSDGASDSLLTYQASALQFRQATQGVTMLQHYASGNVGIVTLQGTAASGGYRLAQEPQQHREAAFKSEGIKTVERFKLYGQFTYSRTWDDSLAWMLSGVAADNRPYYFAAGKAGKYDRQSYQMKGLASYALHPGKWYTGAGIDYLYQTAFRSVDPRPSVRQFALTIRPEITWKNDRHWLGVQPMIGYGYENTSVQYKNTQYQHNFDSYPERRTWLMMGMGYMQPRSGQGEQMNIRIRKGGLTLFHQYHQGGWELSTQAGWERQRSFFSRPPESSLKETRWGTYTLDRYQLALLAQQGQRHSLQFRAVLLNGEDFNSYSAPPLVQALNATNYHYQQQQVTVHYSHLSSRKVAWVPGWGASLVWQHEKKQDFITAHQLNYSMVTPSLSGELHRNKGGDRFHTRLTGGVQLPLSASVHVLPTQMTAFSREVVYYDYYYYHTTAASLDWQASYITRKVFSTLPAGVTLRVRYLQALGDISSPEPSIPVPGTNNIWSSLAFHLYL</sequence>
<feature type="domain" description="DUF6850" evidence="2">
    <location>
        <begin position="48"/>
        <end position="518"/>
    </location>
</feature>
<evidence type="ECO:0000313" key="3">
    <source>
        <dbReference type="EMBL" id="NML39828.1"/>
    </source>
</evidence>
<dbReference type="RefSeq" id="WP_169226884.1">
    <property type="nucleotide sequence ID" value="NZ_JABBGC010000002.1"/>
</dbReference>
<accession>A0A848GVV8</accession>
<protein>
    <recommendedName>
        <fullName evidence="2">DUF6850 domain-containing protein</fullName>
    </recommendedName>
</protein>
<keyword evidence="4" id="KW-1185">Reference proteome</keyword>
<comment type="caution">
    <text evidence="3">The sequence shown here is derived from an EMBL/GenBank/DDBJ whole genome shotgun (WGS) entry which is preliminary data.</text>
</comment>
<dbReference type="Proteomes" id="UP000583266">
    <property type="component" value="Unassembled WGS sequence"/>
</dbReference>
<dbReference type="InterPro" id="IPR049236">
    <property type="entry name" value="DUF6850"/>
</dbReference>
<keyword evidence="1" id="KW-0732">Signal</keyword>
<proteinExistence type="predicted"/>
<gene>
    <name evidence="3" type="ORF">HHL17_21695</name>
</gene>